<evidence type="ECO:0000313" key="2">
    <source>
        <dbReference type="EMBL" id="KAK7938794.1"/>
    </source>
</evidence>
<proteinExistence type="predicted"/>
<dbReference type="EMBL" id="JBBPFD010000002">
    <property type="protein sequence ID" value="KAK7938794.1"/>
    <property type="molecule type" value="Genomic_DNA"/>
</dbReference>
<feature type="compositionally biased region" description="Pro residues" evidence="1">
    <location>
        <begin position="9"/>
        <end position="23"/>
    </location>
</feature>
<keyword evidence="3" id="KW-1185">Reference proteome</keyword>
<evidence type="ECO:0000313" key="3">
    <source>
        <dbReference type="Proteomes" id="UP001460270"/>
    </source>
</evidence>
<evidence type="ECO:0000256" key="1">
    <source>
        <dbReference type="SAM" id="MobiDB-lite"/>
    </source>
</evidence>
<gene>
    <name evidence="2" type="ORF">WMY93_002120</name>
</gene>
<sequence>MFGSNASSPVPPLSPTSPDPPPQTRGSSQNLLPGSPPPCWASQARCDLAQAETELRRQQERYKSEIDSVKRGVERAILGARREERRLVERVEQDHRDAQRHLEQVQRENLAAIRVSQSLLEERLRKLAKLQKQIQDGGQSGVNQNILLKEVSEFLQPWEISVSIKKVSFKPSSLPNAVSFGDIRVQDQNLCLHVGGCGPKGQMCAIHSQEIQNNENLMNQVTTEELKGQGWSLSTGRVAKKISITTEIQSNPPKSWKYEQSDVESAQGEELETLDDVFLAVPKLLQNLDANASAKAKTELRRSNSAHYSPKNRRKGATLSPEHTKLAQSRSFDSQDSNSGKLSPDNLIRVSVSLQTIIRWQHFAIPVGRFHRLTA</sequence>
<reference evidence="3" key="1">
    <citation type="submission" date="2024-04" db="EMBL/GenBank/DDBJ databases">
        <title>Salinicola lusitanus LLJ914,a marine bacterium isolated from the Okinawa Trough.</title>
        <authorList>
            <person name="Li J."/>
        </authorList>
    </citation>
    <scope>NUCLEOTIDE SEQUENCE [LARGE SCALE GENOMIC DNA]</scope>
</reference>
<comment type="caution">
    <text evidence="2">The sequence shown here is derived from an EMBL/GenBank/DDBJ whole genome shotgun (WGS) entry which is preliminary data.</text>
</comment>
<feature type="compositionally biased region" description="Polar residues" evidence="1">
    <location>
        <begin position="326"/>
        <end position="341"/>
    </location>
</feature>
<feature type="region of interest" description="Disordered" evidence="1">
    <location>
        <begin position="1"/>
        <end position="42"/>
    </location>
</feature>
<name>A0AAW0PVV3_9GOBI</name>
<protein>
    <submittedName>
        <fullName evidence="2">Uncharacterized protein</fullName>
    </submittedName>
</protein>
<dbReference type="Proteomes" id="UP001460270">
    <property type="component" value="Unassembled WGS sequence"/>
</dbReference>
<accession>A0AAW0PVV3</accession>
<dbReference type="AlphaFoldDB" id="A0AAW0PVV3"/>
<organism evidence="2 3">
    <name type="scientific">Mugilogobius chulae</name>
    <name type="common">yellowstripe goby</name>
    <dbReference type="NCBI Taxonomy" id="88201"/>
    <lineage>
        <taxon>Eukaryota</taxon>
        <taxon>Metazoa</taxon>
        <taxon>Chordata</taxon>
        <taxon>Craniata</taxon>
        <taxon>Vertebrata</taxon>
        <taxon>Euteleostomi</taxon>
        <taxon>Actinopterygii</taxon>
        <taxon>Neopterygii</taxon>
        <taxon>Teleostei</taxon>
        <taxon>Neoteleostei</taxon>
        <taxon>Acanthomorphata</taxon>
        <taxon>Gobiaria</taxon>
        <taxon>Gobiiformes</taxon>
        <taxon>Gobioidei</taxon>
        <taxon>Gobiidae</taxon>
        <taxon>Gobionellinae</taxon>
        <taxon>Mugilogobius</taxon>
    </lineage>
</organism>
<feature type="region of interest" description="Disordered" evidence="1">
    <location>
        <begin position="294"/>
        <end position="344"/>
    </location>
</feature>